<feature type="region of interest" description="Disordered" evidence="1">
    <location>
        <begin position="411"/>
        <end position="462"/>
    </location>
</feature>
<reference evidence="2 3" key="1">
    <citation type="submission" date="2018-04" db="EMBL/GenBank/DDBJ databases">
        <authorList>
            <person name="Zhang X."/>
            <person name="Yuan J."/>
            <person name="Li F."/>
            <person name="Xiang J."/>
        </authorList>
    </citation>
    <scope>NUCLEOTIDE SEQUENCE [LARGE SCALE GENOMIC DNA]</scope>
    <source>
        <tissue evidence="2">Muscle</tissue>
    </source>
</reference>
<feature type="region of interest" description="Disordered" evidence="1">
    <location>
        <begin position="15"/>
        <end position="48"/>
    </location>
</feature>
<dbReference type="EMBL" id="QCYY01002817">
    <property type="protein sequence ID" value="ROT67369.1"/>
    <property type="molecule type" value="Genomic_DNA"/>
</dbReference>
<dbReference type="AlphaFoldDB" id="A0A423ST47"/>
<feature type="compositionally biased region" description="Polar residues" evidence="1">
    <location>
        <begin position="418"/>
        <end position="431"/>
    </location>
</feature>
<evidence type="ECO:0000313" key="3">
    <source>
        <dbReference type="Proteomes" id="UP000283509"/>
    </source>
</evidence>
<dbReference type="Proteomes" id="UP000283509">
    <property type="component" value="Unassembled WGS sequence"/>
</dbReference>
<comment type="caution">
    <text evidence="2">The sequence shown here is derived from an EMBL/GenBank/DDBJ whole genome shotgun (WGS) entry which is preliminary data.</text>
</comment>
<evidence type="ECO:0000256" key="1">
    <source>
        <dbReference type="SAM" id="MobiDB-lite"/>
    </source>
</evidence>
<sequence>MRRIRRVFSPRSCRLAEGTGRPIPKDPSAVDEREEASSLLTPGRQPAHQECRTRAPTFRDDKTLLSPDFLEVASLVPQDAPHPLYDDAPRNSALRSELLLDYLVLEPVSVQDPRIASPEGLTVTNLGGKPLTFKADVEGHFTINGVPVEGAEALEDGTFVYTLADFLFEHRARVDDAFLHLISQPAEFGPLGEPLEIPTPVEHTATEEAAYPTTVPRIPGLVDEQEASSLLNLWRHALRTQDVSATQRDDRVPKTLLSPDFLEVVNLVPQDAPHPLYDDAPENVALLKEILLDYLVLDPLSIQSTQSGGLRVTNLAGKELFFAVDNQVNGVKVEAMEVLSDGTQVFTLTDFLFDHRERVNKAFRKLNKQPSLFTPLGEPLDLQAEAQPALKTTEQFDEVAFVPELVEEQNGFDRSSAEAIQTQPENDQIPSESVRKTDETASDSLLTETQTFPETAEGLREPEQALVEDGGDLSGSARAEQEATRAEVVAVSDSDLELLESIQAGAESDPAELGDVPIVPGVYSIQSDPVRVVLEAEEAQVDPLEAVPEGDQIASESIQIQVVSETDDTPLEPLQADPEAEQTLPEPAQEQAASETVQKPSDSIQDLSELTQAISETDEAMPKALQTEPEVEQPQGPAAAETTLSLPEIPKLVDEGESSSLIDIWRHALRAQGPSAALRDAREPKTLLSPDFLEVVNLVPQDAPHPLYDDAPENVALRTEFLLDYMALDPIDVQDPKIGSAEGLQVTNLAGKTLAFAVDSEGNLRINNVPVKMIEILSDGTQVYTLADFLFEHRARVDDAFLHLISQPAEFGPLGEPLDALIPEPDTLSEV</sequence>
<proteinExistence type="predicted"/>
<keyword evidence="3" id="KW-1185">Reference proteome</keyword>
<reference evidence="2 3" key="2">
    <citation type="submission" date="2019-01" db="EMBL/GenBank/DDBJ databases">
        <title>The decoding of complex shrimp genome reveals the adaptation for benthos swimmer, frequently molting mechanism and breeding impact on genome.</title>
        <authorList>
            <person name="Sun Y."/>
            <person name="Gao Y."/>
            <person name="Yu Y."/>
        </authorList>
    </citation>
    <scope>NUCLEOTIDE SEQUENCE [LARGE SCALE GENOMIC DNA]</scope>
    <source>
        <tissue evidence="2">Muscle</tissue>
    </source>
</reference>
<feature type="compositionally biased region" description="Polar residues" evidence="1">
    <location>
        <begin position="442"/>
        <end position="453"/>
    </location>
</feature>
<organism evidence="2 3">
    <name type="scientific">Penaeus vannamei</name>
    <name type="common">Whiteleg shrimp</name>
    <name type="synonym">Litopenaeus vannamei</name>
    <dbReference type="NCBI Taxonomy" id="6689"/>
    <lineage>
        <taxon>Eukaryota</taxon>
        <taxon>Metazoa</taxon>
        <taxon>Ecdysozoa</taxon>
        <taxon>Arthropoda</taxon>
        <taxon>Crustacea</taxon>
        <taxon>Multicrustacea</taxon>
        <taxon>Malacostraca</taxon>
        <taxon>Eumalacostraca</taxon>
        <taxon>Eucarida</taxon>
        <taxon>Decapoda</taxon>
        <taxon>Dendrobranchiata</taxon>
        <taxon>Penaeoidea</taxon>
        <taxon>Penaeidae</taxon>
        <taxon>Penaeus</taxon>
    </lineage>
</organism>
<evidence type="ECO:0000313" key="2">
    <source>
        <dbReference type="EMBL" id="ROT67369.1"/>
    </source>
</evidence>
<feature type="compositionally biased region" description="Polar residues" evidence="1">
    <location>
        <begin position="591"/>
        <end position="604"/>
    </location>
</feature>
<accession>A0A423ST47</accession>
<gene>
    <name evidence="2" type="ORF">C7M84_014548</name>
</gene>
<protein>
    <submittedName>
        <fullName evidence="2">Uncharacterized protein</fullName>
    </submittedName>
</protein>
<name>A0A423ST47_PENVA</name>
<dbReference type="OrthoDB" id="6362450at2759"/>
<feature type="region of interest" description="Disordered" evidence="1">
    <location>
        <begin position="580"/>
        <end position="604"/>
    </location>
</feature>